<keyword evidence="1" id="KW-1133">Transmembrane helix</keyword>
<dbReference type="EMBL" id="SMTF01000001">
    <property type="protein sequence ID" value="TDK28368.1"/>
    <property type="molecule type" value="Genomic_DNA"/>
</dbReference>
<evidence type="ECO:0000313" key="3">
    <source>
        <dbReference type="Proteomes" id="UP000294796"/>
    </source>
</evidence>
<dbReference type="OrthoDB" id="5988684at2"/>
<comment type="caution">
    <text evidence="2">The sequence shown here is derived from an EMBL/GenBank/DDBJ whole genome shotgun (WGS) entry which is preliminary data.</text>
</comment>
<proteinExistence type="predicted"/>
<gene>
    <name evidence="2" type="ORF">E2F46_00260</name>
</gene>
<dbReference type="AlphaFoldDB" id="A0A4R5U3T6"/>
<protein>
    <submittedName>
        <fullName evidence="2">Uncharacterized protein</fullName>
    </submittedName>
</protein>
<keyword evidence="1" id="KW-0472">Membrane</keyword>
<evidence type="ECO:0000313" key="2">
    <source>
        <dbReference type="EMBL" id="TDK28368.1"/>
    </source>
</evidence>
<reference evidence="2 3" key="1">
    <citation type="submission" date="2019-03" db="EMBL/GenBank/DDBJ databases">
        <title>Luteimonas zhaokaii sp.nov., isolated from the rectal contents of Plateau pika in Yushu, Qinghai Province, China.</title>
        <authorList>
            <person name="Zhang G."/>
        </authorList>
    </citation>
    <scope>NUCLEOTIDE SEQUENCE [LARGE SCALE GENOMIC DNA]</scope>
    <source>
        <strain evidence="2 3">B9</strain>
    </source>
</reference>
<name>A0A4R5U3T6_9GAMM</name>
<sequence length="157" mass="19005">MAQYRYQQQYYARLHAHQLRWQRASYNYYNDPFYYSPVTHRYLFAGTWHQTNRYGAELMERAVAYGYEEGLYAGRADRADGWRYDYRGSEAYHDALYGYDGHYIGMDQYQYYFRQGFQRGYEDGYHDRYRHGHRGDDGRYRVVAAVLGVILGLQLLR</sequence>
<dbReference type="Proteomes" id="UP000294796">
    <property type="component" value="Unassembled WGS sequence"/>
</dbReference>
<dbReference type="RefSeq" id="WP_133320190.1">
    <property type="nucleotide sequence ID" value="NZ_SMTF01000001.1"/>
</dbReference>
<organism evidence="2 3">
    <name type="scientific">Luteimonas aestuarii</name>
    <dbReference type="NCBI Taxonomy" id="453837"/>
    <lineage>
        <taxon>Bacteria</taxon>
        <taxon>Pseudomonadati</taxon>
        <taxon>Pseudomonadota</taxon>
        <taxon>Gammaproteobacteria</taxon>
        <taxon>Lysobacterales</taxon>
        <taxon>Lysobacteraceae</taxon>
        <taxon>Luteimonas</taxon>
    </lineage>
</organism>
<accession>A0A4R5U3T6</accession>
<evidence type="ECO:0000256" key="1">
    <source>
        <dbReference type="SAM" id="Phobius"/>
    </source>
</evidence>
<feature type="transmembrane region" description="Helical" evidence="1">
    <location>
        <begin position="138"/>
        <end position="156"/>
    </location>
</feature>
<keyword evidence="3" id="KW-1185">Reference proteome</keyword>
<keyword evidence="1" id="KW-0812">Transmembrane</keyword>